<dbReference type="AlphaFoldDB" id="A0A4Q1K765"/>
<feature type="transmembrane region" description="Helical" evidence="1">
    <location>
        <begin position="142"/>
        <end position="160"/>
    </location>
</feature>
<sequence>MESNRPQLTVPRTAFDNGVEAIALLGLISSWIYVSVHYAQLPDVIPTHFNGQGQVDGYGDKWAIFLGSGIATAMYIGLTYIGRHPHWFNFPVAVTEANAPRLYQIAVRMLRTLKLVLVGVFFAIEWQTVQVAHNAAFDGGRWILLGVMGAVFVPLFYFLIQLFKNS</sequence>
<reference evidence="4" key="1">
    <citation type="submission" date="2019-01" db="EMBL/GenBank/DDBJ databases">
        <title>Cytophagaceae bacterium strain CAR-16.</title>
        <authorList>
            <person name="Chen W.-M."/>
        </authorList>
    </citation>
    <scope>NUCLEOTIDE SEQUENCE [LARGE SCALE GENOMIC DNA]</scope>
    <source>
        <strain evidence="4">WWJ-16</strain>
    </source>
</reference>
<evidence type="ECO:0000256" key="1">
    <source>
        <dbReference type="SAM" id="Phobius"/>
    </source>
</evidence>
<evidence type="ECO:0000259" key="2">
    <source>
        <dbReference type="Pfam" id="PF07853"/>
    </source>
</evidence>
<name>A0A4Q1K765_9FLAO</name>
<accession>A0A4Q1K765</accession>
<evidence type="ECO:0000313" key="3">
    <source>
        <dbReference type="EMBL" id="RXR21454.1"/>
    </source>
</evidence>
<feature type="transmembrane region" description="Helical" evidence="1">
    <location>
        <begin position="115"/>
        <end position="136"/>
    </location>
</feature>
<keyword evidence="1" id="KW-0472">Membrane</keyword>
<proteinExistence type="predicted"/>
<keyword evidence="1" id="KW-0812">Transmembrane</keyword>
<dbReference type="RefSeq" id="WP_129462204.1">
    <property type="nucleotide sequence ID" value="NZ_SBKN01000008.1"/>
</dbReference>
<dbReference type="EMBL" id="SBKN01000008">
    <property type="protein sequence ID" value="RXR21454.1"/>
    <property type="molecule type" value="Genomic_DNA"/>
</dbReference>
<comment type="caution">
    <text evidence="3">The sequence shown here is derived from an EMBL/GenBank/DDBJ whole genome shotgun (WGS) entry which is preliminary data.</text>
</comment>
<keyword evidence="1" id="KW-1133">Transmembrane helix</keyword>
<dbReference type="Pfam" id="PF07853">
    <property type="entry name" value="DUF1648"/>
    <property type="match status" value="1"/>
</dbReference>
<protein>
    <submittedName>
        <fullName evidence="3">DUF1648 domain-containing protein</fullName>
    </submittedName>
</protein>
<feature type="transmembrane region" description="Helical" evidence="1">
    <location>
        <begin position="61"/>
        <end position="81"/>
    </location>
</feature>
<feature type="domain" description="DUF1648" evidence="2">
    <location>
        <begin position="27"/>
        <end position="70"/>
    </location>
</feature>
<organism evidence="3 4">
    <name type="scientific">Flavobacterium stagni</name>
    <dbReference type="NCBI Taxonomy" id="2506421"/>
    <lineage>
        <taxon>Bacteria</taxon>
        <taxon>Pseudomonadati</taxon>
        <taxon>Bacteroidota</taxon>
        <taxon>Flavobacteriia</taxon>
        <taxon>Flavobacteriales</taxon>
        <taxon>Flavobacteriaceae</taxon>
        <taxon>Flavobacterium</taxon>
    </lineage>
</organism>
<evidence type="ECO:0000313" key="4">
    <source>
        <dbReference type="Proteomes" id="UP000289857"/>
    </source>
</evidence>
<dbReference type="InterPro" id="IPR012867">
    <property type="entry name" value="DUF1648"/>
</dbReference>
<dbReference type="OrthoDB" id="9808690at2"/>
<feature type="transmembrane region" description="Helical" evidence="1">
    <location>
        <begin position="21"/>
        <end position="41"/>
    </location>
</feature>
<keyword evidence="4" id="KW-1185">Reference proteome</keyword>
<dbReference type="Proteomes" id="UP000289857">
    <property type="component" value="Unassembled WGS sequence"/>
</dbReference>
<gene>
    <name evidence="3" type="ORF">EQG61_12075</name>
</gene>